<proteinExistence type="predicted"/>
<dbReference type="EMBL" id="LWBS01000064">
    <property type="protein sequence ID" value="OAP96248.1"/>
    <property type="molecule type" value="Genomic_DNA"/>
</dbReference>
<dbReference type="AlphaFoldDB" id="A0A179BX39"/>
<organism evidence="1">
    <name type="scientific">Rhizobium leguminosarum</name>
    <dbReference type="NCBI Taxonomy" id="384"/>
    <lineage>
        <taxon>Bacteria</taxon>
        <taxon>Pseudomonadati</taxon>
        <taxon>Pseudomonadota</taxon>
        <taxon>Alphaproteobacteria</taxon>
        <taxon>Hyphomicrobiales</taxon>
        <taxon>Rhizobiaceae</taxon>
        <taxon>Rhizobium/Agrobacterium group</taxon>
        <taxon>Rhizobium</taxon>
    </lineage>
</organism>
<gene>
    <name evidence="1" type="ORF">A4U53_38550</name>
</gene>
<sequence length="137" mass="16396">MLEDIRHLRQQLALAEGALRRGSHIRPFRTYIIQSRQTRWSTKERASQSGNTPRWAFIQQQPILRTAVDGGRGFIRFLLNSYEVADWRHRMQIHFEEHCLLQSRLRGSFERFSKIPEPRVKIPEIRVRLLSDTKFRN</sequence>
<reference evidence="1" key="1">
    <citation type="submission" date="2016-04" db="EMBL/GenBank/DDBJ databases">
        <title>Fast-growing isolate from the root nodules of Vavilovia formosa.</title>
        <authorList>
            <person name="Kimeklis A."/>
            <person name="Safronova V."/>
            <person name="Belimov A."/>
            <person name="Andronov E."/>
        </authorList>
    </citation>
    <scope>NUCLEOTIDE SEQUENCE [LARGE SCALE GENOMIC DNA]</scope>
    <source>
        <strain evidence="1">Vaf-46</strain>
    </source>
</reference>
<comment type="caution">
    <text evidence="1">The sequence shown here is derived from an EMBL/GenBank/DDBJ whole genome shotgun (WGS) entry which is preliminary data.</text>
</comment>
<protein>
    <submittedName>
        <fullName evidence="1">Uncharacterized protein</fullName>
    </submittedName>
</protein>
<evidence type="ECO:0000313" key="1">
    <source>
        <dbReference type="EMBL" id="OAP96248.1"/>
    </source>
</evidence>
<name>A0A179BX39_RHILE</name>
<accession>A0A179BX39</accession>